<evidence type="ECO:0000313" key="7">
    <source>
        <dbReference type="Proteomes" id="UP000036834"/>
    </source>
</evidence>
<sequence length="155" mass="18031">MNREEALKLRTDIKKFIRITGILEPERIPKDLFEKPLSVSQMMALEELELKKLTIWELANKLKLEQSSVSRLVDKLVKNELICREVNENNRREVYLHLTEKGQITVNSLREQSISFYQGILNDLSESERKTVVNGFELLIDSISKSASLKRNEKS</sequence>
<reference evidence="6" key="2">
    <citation type="submission" date="2015-07" db="EMBL/GenBank/DDBJ databases">
        <title>MeaNS - Measles Nucleotide Surveillance Program.</title>
        <authorList>
            <person name="Tran T."/>
            <person name="Druce J."/>
        </authorList>
    </citation>
    <scope>NUCLEOTIDE SEQUENCE</scope>
    <source>
        <strain evidence="6">DSM 9887</strain>
    </source>
</reference>
<reference evidence="5 8" key="3">
    <citation type="submission" date="2019-06" db="EMBL/GenBank/DDBJ databases">
        <title>Whole genome shotgun sequence of Brevibacillus reuszeri NBRC 15719.</title>
        <authorList>
            <person name="Hosoyama A."/>
            <person name="Uohara A."/>
            <person name="Ohji S."/>
            <person name="Ichikawa N."/>
        </authorList>
    </citation>
    <scope>NUCLEOTIDE SEQUENCE [LARGE SCALE GENOMIC DNA]</scope>
    <source>
        <strain evidence="5 8">NBRC 15719</strain>
    </source>
</reference>
<dbReference type="PROSITE" id="PS50995">
    <property type="entry name" value="HTH_MARR_2"/>
    <property type="match status" value="1"/>
</dbReference>
<dbReference type="PROSITE" id="PS01117">
    <property type="entry name" value="HTH_MARR_1"/>
    <property type="match status" value="1"/>
</dbReference>
<dbReference type="SMART" id="SM00347">
    <property type="entry name" value="HTH_MARR"/>
    <property type="match status" value="1"/>
</dbReference>
<dbReference type="SUPFAM" id="SSF46785">
    <property type="entry name" value="Winged helix' DNA-binding domain"/>
    <property type="match status" value="1"/>
</dbReference>
<dbReference type="AlphaFoldDB" id="A0A0K9YXU4"/>
<dbReference type="EMBL" id="BJON01000042">
    <property type="protein sequence ID" value="GED73082.1"/>
    <property type="molecule type" value="Genomic_DNA"/>
</dbReference>
<evidence type="ECO:0000256" key="3">
    <source>
        <dbReference type="ARBA" id="ARBA00023163"/>
    </source>
</evidence>
<dbReference type="Pfam" id="PF01047">
    <property type="entry name" value="MarR"/>
    <property type="match status" value="1"/>
</dbReference>
<dbReference type="Gene3D" id="1.10.10.10">
    <property type="entry name" value="Winged helix-like DNA-binding domain superfamily/Winged helix DNA-binding domain"/>
    <property type="match status" value="1"/>
</dbReference>
<dbReference type="InterPro" id="IPR036390">
    <property type="entry name" value="WH_DNA-bd_sf"/>
</dbReference>
<dbReference type="Proteomes" id="UP000036834">
    <property type="component" value="Unassembled WGS sequence"/>
</dbReference>
<dbReference type="STRING" id="54915.ADS79_09500"/>
<keyword evidence="3" id="KW-0804">Transcription</keyword>
<dbReference type="GO" id="GO:0003677">
    <property type="term" value="F:DNA binding"/>
    <property type="evidence" value="ECO:0007669"/>
    <property type="project" value="UniProtKB-KW"/>
</dbReference>
<dbReference type="GO" id="GO:0006950">
    <property type="term" value="P:response to stress"/>
    <property type="evidence" value="ECO:0007669"/>
    <property type="project" value="TreeGrafter"/>
</dbReference>
<accession>A0A0K9YXU4</accession>
<evidence type="ECO:0000256" key="2">
    <source>
        <dbReference type="ARBA" id="ARBA00023125"/>
    </source>
</evidence>
<gene>
    <name evidence="6" type="ORF">ADS79_09500</name>
    <name evidence="5" type="ORF">BRE01_67840</name>
</gene>
<dbReference type="Proteomes" id="UP000319578">
    <property type="component" value="Unassembled WGS sequence"/>
</dbReference>
<name>A0A0K9YXU4_9BACL</name>
<comment type="caution">
    <text evidence="6">The sequence shown here is derived from an EMBL/GenBank/DDBJ whole genome shotgun (WGS) entry which is preliminary data.</text>
</comment>
<dbReference type="PANTHER" id="PTHR33164:SF43">
    <property type="entry name" value="HTH-TYPE TRANSCRIPTIONAL REPRESSOR YETL"/>
    <property type="match status" value="1"/>
</dbReference>
<evidence type="ECO:0000256" key="1">
    <source>
        <dbReference type="ARBA" id="ARBA00023015"/>
    </source>
</evidence>
<keyword evidence="8" id="KW-1185">Reference proteome</keyword>
<dbReference type="InterPro" id="IPR036388">
    <property type="entry name" value="WH-like_DNA-bd_sf"/>
</dbReference>
<evidence type="ECO:0000313" key="5">
    <source>
        <dbReference type="EMBL" id="GED73082.1"/>
    </source>
</evidence>
<evidence type="ECO:0000259" key="4">
    <source>
        <dbReference type="PROSITE" id="PS50995"/>
    </source>
</evidence>
<dbReference type="GO" id="GO:0003700">
    <property type="term" value="F:DNA-binding transcription factor activity"/>
    <property type="evidence" value="ECO:0007669"/>
    <property type="project" value="InterPro"/>
</dbReference>
<feature type="domain" description="HTH marR-type" evidence="4">
    <location>
        <begin position="6"/>
        <end position="141"/>
    </location>
</feature>
<keyword evidence="1" id="KW-0805">Transcription regulation</keyword>
<dbReference type="PANTHER" id="PTHR33164">
    <property type="entry name" value="TRANSCRIPTIONAL REGULATOR, MARR FAMILY"/>
    <property type="match status" value="1"/>
</dbReference>
<dbReference type="OrthoDB" id="2355600at2"/>
<dbReference type="InterPro" id="IPR023187">
    <property type="entry name" value="Tscrpt_reg_MarR-type_CS"/>
</dbReference>
<evidence type="ECO:0000313" key="6">
    <source>
        <dbReference type="EMBL" id="KNB73060.1"/>
    </source>
</evidence>
<reference evidence="7" key="1">
    <citation type="submission" date="2015-07" db="EMBL/GenBank/DDBJ databases">
        <title>Genome sequencing project for genomic taxonomy and phylogenomics of Bacillus-like bacteria.</title>
        <authorList>
            <person name="Liu B."/>
            <person name="Wang J."/>
            <person name="Zhu Y."/>
            <person name="Liu G."/>
            <person name="Chen Q."/>
            <person name="Chen Z."/>
            <person name="Lan J."/>
            <person name="Che J."/>
            <person name="Ge C."/>
            <person name="Shi H."/>
            <person name="Pan Z."/>
            <person name="Liu X."/>
        </authorList>
    </citation>
    <scope>NUCLEOTIDE SEQUENCE [LARGE SCALE GENOMIC DNA]</scope>
    <source>
        <strain evidence="7">DSM 9887</strain>
    </source>
</reference>
<dbReference type="PATRIC" id="fig|54915.3.peg.821"/>
<evidence type="ECO:0000313" key="8">
    <source>
        <dbReference type="Proteomes" id="UP000319578"/>
    </source>
</evidence>
<dbReference type="EMBL" id="LGIQ01000006">
    <property type="protein sequence ID" value="KNB73060.1"/>
    <property type="molecule type" value="Genomic_DNA"/>
</dbReference>
<dbReference type="InterPro" id="IPR039422">
    <property type="entry name" value="MarR/SlyA-like"/>
</dbReference>
<proteinExistence type="predicted"/>
<keyword evidence="2" id="KW-0238">DNA-binding</keyword>
<protein>
    <submittedName>
        <fullName evidence="6">MarR family transcriptional regulator</fullName>
    </submittedName>
</protein>
<organism evidence="6 7">
    <name type="scientific">Brevibacillus reuszeri</name>
    <dbReference type="NCBI Taxonomy" id="54915"/>
    <lineage>
        <taxon>Bacteria</taxon>
        <taxon>Bacillati</taxon>
        <taxon>Bacillota</taxon>
        <taxon>Bacilli</taxon>
        <taxon>Bacillales</taxon>
        <taxon>Paenibacillaceae</taxon>
        <taxon>Brevibacillus</taxon>
    </lineage>
</organism>
<dbReference type="RefSeq" id="WP_049738205.1">
    <property type="nucleotide sequence ID" value="NZ_BJON01000042.1"/>
</dbReference>
<dbReference type="PRINTS" id="PR00598">
    <property type="entry name" value="HTHMARR"/>
</dbReference>
<dbReference type="InterPro" id="IPR000835">
    <property type="entry name" value="HTH_MarR-typ"/>
</dbReference>